<reference evidence="8 9" key="1">
    <citation type="submission" date="2017-10" db="EMBL/GenBank/DDBJ databases">
        <title>Genome sequence of Caulobacter mirabilis FWC38.</title>
        <authorList>
            <person name="Fiebig A."/>
            <person name="Crosson S."/>
        </authorList>
    </citation>
    <scope>NUCLEOTIDE SEQUENCE [LARGE SCALE GENOMIC DNA]</scope>
    <source>
        <strain evidence="8 9">FWC 38</strain>
    </source>
</reference>
<feature type="transmembrane region" description="Helical" evidence="6">
    <location>
        <begin position="355"/>
        <end position="376"/>
    </location>
</feature>
<dbReference type="AlphaFoldDB" id="A0A2D2B2H3"/>
<keyword evidence="3 6" id="KW-0812">Transmembrane</keyword>
<dbReference type="KEGG" id="cmb:CSW64_19780"/>
<keyword evidence="2" id="KW-1003">Cell membrane</keyword>
<keyword evidence="9" id="KW-1185">Reference proteome</keyword>
<feature type="transmembrane region" description="Helical" evidence="6">
    <location>
        <begin position="805"/>
        <end position="827"/>
    </location>
</feature>
<feature type="transmembrane region" description="Helical" evidence="6">
    <location>
        <begin position="423"/>
        <end position="442"/>
    </location>
</feature>
<name>A0A2D2B2H3_9CAUL</name>
<feature type="transmembrane region" description="Helical" evidence="6">
    <location>
        <begin position="260"/>
        <end position="286"/>
    </location>
</feature>
<dbReference type="EMBL" id="CP024201">
    <property type="protein sequence ID" value="ATQ44465.1"/>
    <property type="molecule type" value="Genomic_DNA"/>
</dbReference>
<proteinExistence type="predicted"/>
<keyword evidence="4 6" id="KW-1133">Transmembrane helix</keyword>
<feature type="domain" description="ABC3 transporter permease C-terminal" evidence="7">
    <location>
        <begin position="722"/>
        <end position="833"/>
    </location>
</feature>
<evidence type="ECO:0000259" key="7">
    <source>
        <dbReference type="Pfam" id="PF02687"/>
    </source>
</evidence>
<evidence type="ECO:0000256" key="1">
    <source>
        <dbReference type="ARBA" id="ARBA00004651"/>
    </source>
</evidence>
<evidence type="ECO:0000256" key="6">
    <source>
        <dbReference type="SAM" id="Phobius"/>
    </source>
</evidence>
<organism evidence="8 9">
    <name type="scientific">Caulobacter mirabilis</name>
    <dbReference type="NCBI Taxonomy" id="69666"/>
    <lineage>
        <taxon>Bacteria</taxon>
        <taxon>Pseudomonadati</taxon>
        <taxon>Pseudomonadota</taxon>
        <taxon>Alphaproteobacteria</taxon>
        <taxon>Caulobacterales</taxon>
        <taxon>Caulobacteraceae</taxon>
        <taxon>Caulobacter</taxon>
    </lineage>
</organism>
<dbReference type="Proteomes" id="UP000228945">
    <property type="component" value="Chromosome"/>
</dbReference>
<dbReference type="RefSeq" id="WP_099623713.1">
    <property type="nucleotide sequence ID" value="NZ_CP024201.1"/>
</dbReference>
<feature type="transmembrane region" description="Helical" evidence="6">
    <location>
        <begin position="397"/>
        <end position="417"/>
    </location>
</feature>
<dbReference type="OrthoDB" id="9775544at2"/>
<evidence type="ECO:0000313" key="8">
    <source>
        <dbReference type="EMBL" id="ATQ44465.1"/>
    </source>
</evidence>
<feature type="transmembrane region" description="Helical" evidence="6">
    <location>
        <begin position="763"/>
        <end position="793"/>
    </location>
</feature>
<protein>
    <submittedName>
        <fullName evidence="8">Oxidoreductase</fullName>
    </submittedName>
</protein>
<accession>A0A2D2B2H3</accession>
<keyword evidence="5 6" id="KW-0472">Membrane</keyword>
<evidence type="ECO:0000256" key="3">
    <source>
        <dbReference type="ARBA" id="ARBA00022692"/>
    </source>
</evidence>
<sequence>MSDLPLSLRFAARELRSGVAGFRIFLACLALGVAAIAAAGSTAEAFRQGLAGQAREILGGDIRVSVDGRRFSDADRRRFDGLGQTAYSSGAQAMAEAPSGQRRLVEMRGVSDGYPLTGTVELQGAKTLREAFRPDGDAAGAAVEQALFDRLGLKIGDRFLIGESPFVARAVLVSEPDRLGRGFQLGPRVLTSLDAVARGGFMEEGLPNTGETVRIALRPDLATNAGVDRLVKGFKERGYQARGRNEAATGIRRLIDQLEYFLGFIGLASLVAGGLGVAGAVTAYLEQRKPSIAVLKALGAEGPLIRNLYLIQIGVLSALGVGIGLVIGGVAPLILGAIVQNDLPIPALFAVYPLPLIKAAAFGLLAAAAFSLAPLARARATPPSSLFRRDLAGRLSFGPELIVALLAGAGLAALAVATAPTPIAAGIMIAGVTVAFVLLWIAGRAAAWAAGRLRGLARGPVRMGVANLAGPRSAARTAAPAIGLGVALLSAVVLIQSSLLGQISVIAPKTAPAMVFTEIPGDRLAEFDDAVQRAFGAPLTEDNWLRAPQATARIVRIKGEPVDLSKIERGERWAYDNDIGLSAIGEQPREAGVVEGGWWPADYAGPPLLAMEIDAAKGAGLKVGDTVTLSVLGREIDARIAVLREVEWGGFGPAFALIVNPSTLEGATLRHVAIAKGDAAQEARVTRDLGRSFPAVNVISVREQLEAATEMFDRLALAVRGAAAVAALAGLLVLAGAIAAGARARAREAATLKVLGGSRAQILAAYGVEYAAVGLIAGLAGVALGYAAAWPVVVKVFKATWSVDWAGVAALLGGASGLALIGGLLAAMQALSKRPAPVLRAE</sequence>
<dbReference type="PANTHER" id="PTHR30287:SF1">
    <property type="entry name" value="INNER MEMBRANE PROTEIN"/>
    <property type="match status" value="1"/>
</dbReference>
<feature type="transmembrane region" description="Helical" evidence="6">
    <location>
        <begin position="307"/>
        <end position="335"/>
    </location>
</feature>
<evidence type="ECO:0000256" key="4">
    <source>
        <dbReference type="ARBA" id="ARBA00022989"/>
    </source>
</evidence>
<dbReference type="InterPro" id="IPR038766">
    <property type="entry name" value="Membrane_comp_ABC_pdt"/>
</dbReference>
<dbReference type="GO" id="GO:0005886">
    <property type="term" value="C:plasma membrane"/>
    <property type="evidence" value="ECO:0007669"/>
    <property type="project" value="UniProtKB-SubCell"/>
</dbReference>
<evidence type="ECO:0000256" key="2">
    <source>
        <dbReference type="ARBA" id="ARBA00022475"/>
    </source>
</evidence>
<feature type="transmembrane region" description="Helical" evidence="6">
    <location>
        <begin position="481"/>
        <end position="500"/>
    </location>
</feature>
<feature type="transmembrane region" description="Helical" evidence="6">
    <location>
        <begin position="721"/>
        <end position="742"/>
    </location>
</feature>
<dbReference type="Pfam" id="PF02687">
    <property type="entry name" value="FtsX"/>
    <property type="match status" value="2"/>
</dbReference>
<feature type="domain" description="ABC3 transporter permease C-terminal" evidence="7">
    <location>
        <begin position="264"/>
        <end position="383"/>
    </location>
</feature>
<evidence type="ECO:0000256" key="5">
    <source>
        <dbReference type="ARBA" id="ARBA00023136"/>
    </source>
</evidence>
<dbReference type="InterPro" id="IPR003838">
    <property type="entry name" value="ABC3_permease_C"/>
</dbReference>
<gene>
    <name evidence="8" type="ORF">CSW64_19780</name>
</gene>
<evidence type="ECO:0000313" key="9">
    <source>
        <dbReference type="Proteomes" id="UP000228945"/>
    </source>
</evidence>
<dbReference type="PANTHER" id="PTHR30287">
    <property type="entry name" value="MEMBRANE COMPONENT OF PREDICTED ABC SUPERFAMILY METABOLITE UPTAKE TRANSPORTER"/>
    <property type="match status" value="1"/>
</dbReference>
<comment type="subcellular location">
    <subcellularLocation>
        <location evidence="1">Cell membrane</location>
        <topology evidence="1">Multi-pass membrane protein</topology>
    </subcellularLocation>
</comment>